<dbReference type="EMBL" id="CP127363">
    <property type="protein sequence ID" value="WIY48209.1"/>
    <property type="molecule type" value="Genomic_DNA"/>
</dbReference>
<dbReference type="InterPro" id="IPR036928">
    <property type="entry name" value="AS_sf"/>
</dbReference>
<evidence type="ECO:0000259" key="1">
    <source>
        <dbReference type="Pfam" id="PF01425"/>
    </source>
</evidence>
<dbReference type="Pfam" id="PF01425">
    <property type="entry name" value="Amidase"/>
    <property type="match status" value="1"/>
</dbReference>
<dbReference type="InterPro" id="IPR020556">
    <property type="entry name" value="Amidase_CS"/>
</dbReference>
<feature type="domain" description="Amidase" evidence="1">
    <location>
        <begin position="27"/>
        <end position="444"/>
    </location>
</feature>
<dbReference type="InterPro" id="IPR000120">
    <property type="entry name" value="Amidase"/>
</dbReference>
<dbReference type="PANTHER" id="PTHR11895:SF176">
    <property type="entry name" value="AMIDASE AMID-RELATED"/>
    <property type="match status" value="1"/>
</dbReference>
<dbReference type="Proteomes" id="UP001242732">
    <property type="component" value="Chromosome"/>
</dbReference>
<evidence type="ECO:0000313" key="2">
    <source>
        <dbReference type="EMBL" id="WIY48209.1"/>
    </source>
</evidence>
<name>A0ABY9AN14_PARCI</name>
<evidence type="ECO:0000313" key="3">
    <source>
        <dbReference type="Proteomes" id="UP001242732"/>
    </source>
</evidence>
<keyword evidence="3" id="KW-1185">Reference proteome</keyword>
<dbReference type="PANTHER" id="PTHR11895">
    <property type="entry name" value="TRANSAMIDASE"/>
    <property type="match status" value="1"/>
</dbReference>
<proteinExistence type="predicted"/>
<dbReference type="PROSITE" id="PS00571">
    <property type="entry name" value="AMIDASES"/>
    <property type="match status" value="1"/>
</dbReference>
<reference evidence="2 3" key="1">
    <citation type="submission" date="2023-06" db="EMBL/GenBank/DDBJ databases">
        <authorList>
            <person name="Ham H."/>
            <person name="Park D.S."/>
        </authorList>
    </citation>
    <scope>NUCLEOTIDE SEQUENCE [LARGE SCALE GENOMIC DNA]</scope>
    <source>
        <strain evidence="2 3">KACC 17005</strain>
    </source>
</reference>
<protein>
    <submittedName>
        <fullName evidence="2">Amidase</fullName>
    </submittedName>
</protein>
<dbReference type="NCBIfam" id="NF005460">
    <property type="entry name" value="PRK07056.1"/>
    <property type="match status" value="1"/>
</dbReference>
<gene>
    <name evidence="2" type="ORF">QRO08_20660</name>
</gene>
<sequence length="457" mass="46752">MPDRPALPTIRELARSLAEGATTSEALVEAALERIAAHRAGGGAAYVGEVDALAARLAARASDLARAAGHVPSPLAGLPVSVKDLFDVRGQVTRAGSAVLADAGPAPSDAAAVARLRAAGAVLLGRTNMSEFAFSGLGLNPHHGTPAHPQDAGRVTGGSSSGAAATVALDLAAAALGTDTGGSIRIPSAFCGLTGFKPTARRVPLAGAYPLSRSLDSVGPLARSVDCCAILDAVLSGEGSDAAPAGAWPLAGMRLGVVQDLVMDGLEPEVAAAFEDALRRLSAAGARIERVAFAELHALPRINAAGGLIAAEAWQVHRARLVDASVAARYDPRVAQRTRRGDAILAADYIDVQDARVRLQAAAQERLGHLDAWLMPTVAVRAPLREPLEQDDAHFFATNALVLRNTSVINFLDGCALSLPCGAPDELPVGLSVAGLHGADARILQVGRAVEACLRAD</sequence>
<accession>A0ABY9AN14</accession>
<dbReference type="Gene3D" id="3.90.1300.10">
    <property type="entry name" value="Amidase signature (AS) domain"/>
    <property type="match status" value="1"/>
</dbReference>
<dbReference type="InterPro" id="IPR023631">
    <property type="entry name" value="Amidase_dom"/>
</dbReference>
<dbReference type="RefSeq" id="WP_011794005.1">
    <property type="nucleotide sequence ID" value="NZ_CP023687.1"/>
</dbReference>
<dbReference type="SUPFAM" id="SSF75304">
    <property type="entry name" value="Amidase signature (AS) enzymes"/>
    <property type="match status" value="1"/>
</dbReference>
<organism evidence="2 3">
    <name type="scientific">Paracidovorax citrulli</name>
    <name type="common">Acidovorax citrulli</name>
    <dbReference type="NCBI Taxonomy" id="80869"/>
    <lineage>
        <taxon>Bacteria</taxon>
        <taxon>Pseudomonadati</taxon>
        <taxon>Pseudomonadota</taxon>
        <taxon>Betaproteobacteria</taxon>
        <taxon>Burkholderiales</taxon>
        <taxon>Comamonadaceae</taxon>
        <taxon>Paracidovorax</taxon>
    </lineage>
</organism>